<dbReference type="PANTHER" id="PTHR12748">
    <property type="entry name" value="ORIGIN RECOGNITION COMPLEX SUBUNIT 3"/>
    <property type="match status" value="1"/>
</dbReference>
<feature type="region of interest" description="Disordered" evidence="1">
    <location>
        <begin position="679"/>
        <end position="718"/>
    </location>
</feature>
<evidence type="ECO:0000313" key="3">
    <source>
        <dbReference type="EMBL" id="CAK9063803.1"/>
    </source>
</evidence>
<accession>A0ABP0NJZ3</accession>
<feature type="domain" description="Origin recognition complex subunit 3 N-terminal" evidence="2">
    <location>
        <begin position="86"/>
        <end position="303"/>
    </location>
</feature>
<feature type="compositionally biased region" description="Basic and acidic residues" evidence="1">
    <location>
        <begin position="679"/>
        <end position="688"/>
    </location>
</feature>
<reference evidence="3 4" key="1">
    <citation type="submission" date="2024-02" db="EMBL/GenBank/DDBJ databases">
        <authorList>
            <person name="Chen Y."/>
            <person name="Shah S."/>
            <person name="Dougan E. K."/>
            <person name="Thang M."/>
            <person name="Chan C."/>
        </authorList>
    </citation>
    <scope>NUCLEOTIDE SEQUENCE [LARGE SCALE GENOMIC DNA]</scope>
</reference>
<evidence type="ECO:0000313" key="4">
    <source>
        <dbReference type="Proteomes" id="UP001642484"/>
    </source>
</evidence>
<dbReference type="InterPro" id="IPR045667">
    <property type="entry name" value="ORC3_N"/>
</dbReference>
<keyword evidence="4" id="KW-1185">Reference proteome</keyword>
<dbReference type="EMBL" id="CAXAMN010021818">
    <property type="protein sequence ID" value="CAK9063803.1"/>
    <property type="molecule type" value="Genomic_DNA"/>
</dbReference>
<dbReference type="Pfam" id="PF07034">
    <property type="entry name" value="ORC3_N"/>
    <property type="match status" value="1"/>
</dbReference>
<organism evidence="3 4">
    <name type="scientific">Durusdinium trenchii</name>
    <dbReference type="NCBI Taxonomy" id="1381693"/>
    <lineage>
        <taxon>Eukaryota</taxon>
        <taxon>Sar</taxon>
        <taxon>Alveolata</taxon>
        <taxon>Dinophyceae</taxon>
        <taxon>Suessiales</taxon>
        <taxon>Symbiodiniaceae</taxon>
        <taxon>Durusdinium</taxon>
    </lineage>
</organism>
<comment type="caution">
    <text evidence="3">The sequence shown here is derived from an EMBL/GenBank/DDBJ whole genome shotgun (WGS) entry which is preliminary data.</text>
</comment>
<proteinExistence type="predicted"/>
<dbReference type="InterPro" id="IPR020795">
    <property type="entry name" value="ORC3"/>
</dbReference>
<feature type="compositionally biased region" description="Pro residues" evidence="1">
    <location>
        <begin position="689"/>
        <end position="699"/>
    </location>
</feature>
<gene>
    <name evidence="3" type="ORF">CCMP2556_LOCUS31335</name>
</gene>
<name>A0ABP0NJZ3_9DINO</name>
<evidence type="ECO:0000259" key="2">
    <source>
        <dbReference type="Pfam" id="PF07034"/>
    </source>
</evidence>
<evidence type="ECO:0000256" key="1">
    <source>
        <dbReference type="SAM" id="MobiDB-lite"/>
    </source>
</evidence>
<sequence>MADIERNSPYRFHFVKKQAAALPLCVRAFDHLGWKCSPAQSLCLDGPAGSVCKYWAQKVCSVAEEHVRSAFGRFEELVSMTWSTGSVPLLLALAGSDSEDHDATMHLVEALLHEKLPTVSTALIHPADLRNLSHANRMIMEKLSREKLPANESVDEDEDETMEDLASFSLPKREDGRGGIGLTVLLFQGVDAAPKDVLRHVLSFWHASCTENGMPLLIVFGLKQLPPNRQSLFDLEEDEQLPFIHVDTVQLFDSAQVCDKIIDGLIEDCSCPLSMCPQILKRLREIYRFQQQSVSHVLRALLLLFDEALSHSKIARLCEPLGRPGQALGEFHARVEAIASGGVPQQLQKLWHGEVAPTAGVAEAAAKAMTWRWKLVSSLPLFEVLMVGAWSTVKYQVKLSKIYHLLEAIWPVPASEEEKQREMLHRVFSHLQETLHCVPVEQLQRLLLELVPVASCLPAALRDELQGLVKQAEGFGESHARAKKGTDLLLALDQLRGAFRQWVDHVRAEFWRPLDGAARDLFLAPGSLNCHKNCLTAVEKRLTSKFEGKLQYLAAEGLGMEESIQDAGQPLADAALVFQLLESSSGRQIKVAELWLSFAQLVSPFNAAEVTALKTRNPAEKEKEKDLQGLKHRFQRALMTLHHLGLFAPAAGGAQKGLSGWRLRKRVFGRVWLRDNRPGCKEEERAPKLPDPATPPKASPAPKEELATPSPPTRTTGKYEALSHSFRGRSPRVSLWHLETSSSKGFHLDGAMTRRAETKRCGVRRSDDLNVFTMGRKDRYIPHLPNVPFFYRLIF</sequence>
<dbReference type="Proteomes" id="UP001642484">
    <property type="component" value="Unassembled WGS sequence"/>
</dbReference>
<protein>
    <recommendedName>
        <fullName evidence="2">Origin recognition complex subunit 3 N-terminal domain-containing protein</fullName>
    </recommendedName>
</protein>
<dbReference type="PANTHER" id="PTHR12748:SF0">
    <property type="entry name" value="ORIGIN RECOGNITION COMPLEX SUBUNIT 3"/>
    <property type="match status" value="1"/>
</dbReference>